<dbReference type="EMBL" id="QYYG01000011">
    <property type="protein sequence ID" value="RJF53014.1"/>
    <property type="molecule type" value="Genomic_DNA"/>
</dbReference>
<accession>A0AA93BUJ1</accession>
<dbReference type="AlphaFoldDB" id="A0AA93BUJ1"/>
<evidence type="ECO:0000313" key="2">
    <source>
        <dbReference type="Proteomes" id="UP000284338"/>
    </source>
</evidence>
<proteinExistence type="predicted"/>
<dbReference type="Proteomes" id="UP000284338">
    <property type="component" value="Unassembled WGS sequence"/>
</dbReference>
<sequence length="73" mass="8105">MATWVKEGEDMSSLQKVTDARTMERLSLDLGSKLHAAASDIMKKKLQTGEYQVVNGRIVQVGRKTSKKRVAKA</sequence>
<evidence type="ECO:0000313" key="1">
    <source>
        <dbReference type="EMBL" id="RJF53014.1"/>
    </source>
</evidence>
<name>A0AA93BUJ1_9GAMM</name>
<keyword evidence="2" id="KW-1185">Reference proteome</keyword>
<gene>
    <name evidence="1" type="ORF">D4100_23390</name>
</gene>
<reference evidence="1 2" key="1">
    <citation type="submission" date="2018-09" db="EMBL/GenBank/DDBJ databases">
        <title>Draft genome of a novel serratia sp. strain with antifungal activity.</title>
        <authorList>
            <person name="Dichmann S.I."/>
            <person name="Park B.P."/>
            <person name="Pathiraja D."/>
            <person name="Choi I.-G."/>
            <person name="Stougaard P."/>
            <person name="Hennessy R.C."/>
        </authorList>
    </citation>
    <scope>NUCLEOTIDE SEQUENCE [LARGE SCALE GENOMIC DNA]</scope>
    <source>
        <strain evidence="1 2">S40</strain>
    </source>
</reference>
<organism evidence="1 2">
    <name type="scientific">Serratia inhibens</name>
    <dbReference type="NCBI Taxonomy" id="2338073"/>
    <lineage>
        <taxon>Bacteria</taxon>
        <taxon>Pseudomonadati</taxon>
        <taxon>Pseudomonadota</taxon>
        <taxon>Gammaproteobacteria</taxon>
        <taxon>Enterobacterales</taxon>
        <taxon>Yersiniaceae</taxon>
        <taxon>Serratia</taxon>
    </lineage>
</organism>
<comment type="caution">
    <text evidence="1">The sequence shown here is derived from an EMBL/GenBank/DDBJ whole genome shotgun (WGS) entry which is preliminary data.</text>
</comment>
<protein>
    <submittedName>
        <fullName evidence="1">Uncharacterized protein</fullName>
    </submittedName>
</protein>